<dbReference type="GO" id="GO:0005634">
    <property type="term" value="C:nucleus"/>
    <property type="evidence" value="ECO:0007669"/>
    <property type="project" value="UniProtKB-SubCell"/>
</dbReference>
<dbReference type="STRING" id="35525.A0A162SH43"/>
<feature type="compositionally biased region" description="Polar residues" evidence="3">
    <location>
        <begin position="99"/>
        <end position="124"/>
    </location>
</feature>
<dbReference type="PANTHER" id="PTHR16198:SF2">
    <property type="entry name" value="INO80 COMPLEX SUBUNIT D"/>
    <property type="match status" value="1"/>
</dbReference>
<dbReference type="Pfam" id="PF13891">
    <property type="entry name" value="zf-C3HC3H_KANSL2"/>
    <property type="match status" value="2"/>
</dbReference>
<reference evidence="5 6" key="1">
    <citation type="submission" date="2016-03" db="EMBL/GenBank/DDBJ databases">
        <title>EvidentialGene: Evidence-directed Construction of Genes on Genomes.</title>
        <authorList>
            <person name="Gilbert D.G."/>
            <person name="Choi J.-H."/>
            <person name="Mockaitis K."/>
            <person name="Colbourne J."/>
            <person name="Pfrender M."/>
        </authorList>
    </citation>
    <scope>NUCLEOTIDE SEQUENCE [LARGE SCALE GENOMIC DNA]</scope>
    <source>
        <strain evidence="5 6">Xinb3</strain>
        <tissue evidence="5">Complete organism</tissue>
    </source>
</reference>
<feature type="domain" description="KANL2-like probable zinc-finger" evidence="4">
    <location>
        <begin position="392"/>
        <end position="451"/>
    </location>
</feature>
<comment type="subcellular location">
    <subcellularLocation>
        <location evidence="1">Nucleus</location>
    </subcellularLocation>
</comment>
<gene>
    <name evidence="5" type="ORF">APZ42_011199</name>
</gene>
<evidence type="ECO:0000256" key="1">
    <source>
        <dbReference type="ARBA" id="ARBA00004123"/>
    </source>
</evidence>
<feature type="compositionally biased region" description="Polar residues" evidence="3">
    <location>
        <begin position="155"/>
        <end position="166"/>
    </location>
</feature>
<dbReference type="AlphaFoldDB" id="A0A162SH43"/>
<dbReference type="Proteomes" id="UP000076858">
    <property type="component" value="Unassembled WGS sequence"/>
</dbReference>
<proteinExistence type="predicted"/>
<feature type="compositionally biased region" description="Low complexity" evidence="3">
    <location>
        <begin position="174"/>
        <end position="183"/>
    </location>
</feature>
<feature type="region of interest" description="Disordered" evidence="3">
    <location>
        <begin position="718"/>
        <end position="777"/>
    </location>
</feature>
<dbReference type="OrthoDB" id="10038011at2759"/>
<evidence type="ECO:0000256" key="2">
    <source>
        <dbReference type="ARBA" id="ARBA00023242"/>
    </source>
</evidence>
<evidence type="ECO:0000313" key="5">
    <source>
        <dbReference type="EMBL" id="KZS21292.1"/>
    </source>
</evidence>
<keyword evidence="2" id="KW-0539">Nucleus</keyword>
<evidence type="ECO:0000259" key="4">
    <source>
        <dbReference type="Pfam" id="PF13891"/>
    </source>
</evidence>
<comment type="caution">
    <text evidence="5">The sequence shown here is derived from an EMBL/GenBank/DDBJ whole genome shotgun (WGS) entry which is preliminary data.</text>
</comment>
<feature type="domain" description="KANL2-like probable zinc-finger" evidence="4">
    <location>
        <begin position="18"/>
        <end position="78"/>
    </location>
</feature>
<feature type="region of interest" description="Disordered" evidence="3">
    <location>
        <begin position="149"/>
        <end position="183"/>
    </location>
</feature>
<feature type="compositionally biased region" description="Basic residues" evidence="3">
    <location>
        <begin position="507"/>
        <end position="520"/>
    </location>
</feature>
<accession>A0A162SH43</accession>
<sequence>MFEGKHIHFSPIDQKPLCSFSSKLCRQRRLNGFAFCIRHILEDSSAPFRVCSFVASSGQNKCTNVISIAHPKGLCNTHLQLAGFPAAKRDRRQPKKENGQNSSASSPNEKMSNQSNEPTSSSMEMSDGDPYTFSDDTELATKPDQILSENHQKPSDISSPPHNSSLAIEPLTPSSTSSSSVDSNTEINVCKSLAPIPHLVNNGIKANPRTKSDAKTKSVAISRKKKALAAAVASKPSTGTYRLPAVLQQLEDSIHGNKAQYLLPKMIDESDDEEISSFGGGLSRYVSVIPLRSTTDSPRAFKLERSKREFRHRYLQLAQMINAEDKFRGLHQSTVANKLVEAARRCPNETGMLLQGRHPASSSNGLSPSSIKIFSKRRCSFRRASSTNGAKDAGCPELCLPCSTLCNRHILYSVDQQLFEFCSARGTAGSTPCGAPVLAIHSGLPYCPAHAEQVDGIGNNLSVSANAPKTLEGPDLSGNNGGGHQGSLSSKSNRRKARARSTSSLGRHSRRLRNRRRAKRIGSSGGSETRIHCIEAADNGMELDVETVDSPENCSPAYPTPAQLIPHTIQPLSNPLPTSVDHEVEILEDHDLKELLNRLPDEAFQEIFAMTQAAASSSRNGGLFVPMPSREEAEELERVLAVAESATMGGVGHTESDLSDLSLIDDHTLALAHDLITLGAGASGQSLLMGNEVVPGSNHLYMDNLSIPHQTIHPEDTFTTEESFSSSPMLSRRKSLSMIPGGQQASPARGSSPPSLNQHHHDSSFIEDREGAAAHPL</sequence>
<keyword evidence="6" id="KW-1185">Reference proteome</keyword>
<feature type="region of interest" description="Disordered" evidence="3">
    <location>
        <begin position="85"/>
        <end position="137"/>
    </location>
</feature>
<evidence type="ECO:0000256" key="3">
    <source>
        <dbReference type="SAM" id="MobiDB-lite"/>
    </source>
</evidence>
<dbReference type="EMBL" id="LRGB01000024">
    <property type="protein sequence ID" value="KZS21292.1"/>
    <property type="molecule type" value="Genomic_DNA"/>
</dbReference>
<evidence type="ECO:0000313" key="6">
    <source>
        <dbReference type="Proteomes" id="UP000076858"/>
    </source>
</evidence>
<feature type="region of interest" description="Disordered" evidence="3">
    <location>
        <begin position="199"/>
        <end position="218"/>
    </location>
</feature>
<name>A0A162SH43_9CRUS</name>
<organism evidence="5 6">
    <name type="scientific">Daphnia magna</name>
    <dbReference type="NCBI Taxonomy" id="35525"/>
    <lineage>
        <taxon>Eukaryota</taxon>
        <taxon>Metazoa</taxon>
        <taxon>Ecdysozoa</taxon>
        <taxon>Arthropoda</taxon>
        <taxon>Crustacea</taxon>
        <taxon>Branchiopoda</taxon>
        <taxon>Diplostraca</taxon>
        <taxon>Cladocera</taxon>
        <taxon>Anomopoda</taxon>
        <taxon>Daphniidae</taxon>
        <taxon>Daphnia</taxon>
    </lineage>
</organism>
<feature type="region of interest" description="Disordered" evidence="3">
    <location>
        <begin position="465"/>
        <end position="529"/>
    </location>
</feature>
<dbReference type="PANTHER" id="PTHR16198">
    <property type="match status" value="1"/>
</dbReference>
<dbReference type="InterPro" id="IPR025927">
    <property type="entry name" value="Znf_KANL2-like"/>
</dbReference>
<protein>
    <recommendedName>
        <fullName evidence="4">KANL2-like probable zinc-finger domain-containing protein</fullName>
    </recommendedName>
</protein>
<feature type="compositionally biased region" description="Basic and acidic residues" evidence="3">
    <location>
        <begin position="759"/>
        <end position="777"/>
    </location>
</feature>